<feature type="transmembrane region" description="Helical" evidence="5">
    <location>
        <begin position="338"/>
        <end position="362"/>
    </location>
</feature>
<evidence type="ECO:0000256" key="3">
    <source>
        <dbReference type="ARBA" id="ARBA00022989"/>
    </source>
</evidence>
<keyword evidence="2 5" id="KW-0812">Transmembrane</keyword>
<feature type="transmembrane region" description="Helical" evidence="5">
    <location>
        <begin position="368"/>
        <end position="389"/>
    </location>
</feature>
<evidence type="ECO:0000313" key="8">
    <source>
        <dbReference type="Proteomes" id="UP001651690"/>
    </source>
</evidence>
<dbReference type="InterPro" id="IPR036259">
    <property type="entry name" value="MFS_trans_sf"/>
</dbReference>
<feature type="transmembrane region" description="Helical" evidence="5">
    <location>
        <begin position="143"/>
        <end position="163"/>
    </location>
</feature>
<name>A0ABT1M7R7_9MYCO</name>
<dbReference type="CDD" id="cd17393">
    <property type="entry name" value="MFS_MosC_like"/>
    <property type="match status" value="1"/>
</dbReference>
<evidence type="ECO:0000256" key="2">
    <source>
        <dbReference type="ARBA" id="ARBA00022692"/>
    </source>
</evidence>
<feature type="transmembrane region" description="Helical" evidence="5">
    <location>
        <begin position="250"/>
        <end position="270"/>
    </location>
</feature>
<dbReference type="InterPro" id="IPR020846">
    <property type="entry name" value="MFS_dom"/>
</dbReference>
<evidence type="ECO:0000256" key="1">
    <source>
        <dbReference type="ARBA" id="ARBA00004651"/>
    </source>
</evidence>
<evidence type="ECO:0000313" key="7">
    <source>
        <dbReference type="EMBL" id="MCP9275196.1"/>
    </source>
</evidence>
<feature type="transmembrane region" description="Helical" evidence="5">
    <location>
        <begin position="211"/>
        <end position="230"/>
    </location>
</feature>
<keyword evidence="8" id="KW-1185">Reference proteome</keyword>
<dbReference type="InterPro" id="IPR051788">
    <property type="entry name" value="MFS_Transporter"/>
</dbReference>
<dbReference type="InterPro" id="IPR011701">
    <property type="entry name" value="MFS"/>
</dbReference>
<sequence length="398" mass="39454">MATGGIDPVVRAKRARVAVAAMFLTNGAIFANLVPRFPELKTDLAMTNTEYGIAVAAFPTGALVAGLAAGAVVRRLTSARATLVCTVGIAVMVFAASVSTTPVLLAAALFVGGVFDSVTDVAQNAHGLRVQRAYGRSIINSLHAIWSVGAVLGGAMGAAAIALHLSLPLHLGISAVVFAAVACVAYPFLLTGPDSDDGLAAEPAAVGRPGWRVYAALGALVVLATAGAVVEDAGSSWATLYLRDGLGTPGALAVSGYVALLGAQFVGRLAGDRLVDRFGERAVASVGGAVAAAGMGLALAFPSVAGTIVGFAAAGFGMATVIPAAFHGADRLPGLRPGAGLTAVVWLMRVGFVAAPPVVGLIADATSLRVGLLLVPAAGLAVVAAAGVLSGRRPPARS</sequence>
<dbReference type="RefSeq" id="WP_255062951.1">
    <property type="nucleotide sequence ID" value="NZ_JANDBD010000010.1"/>
</dbReference>
<feature type="transmembrane region" description="Helical" evidence="5">
    <location>
        <begin position="15"/>
        <end position="33"/>
    </location>
</feature>
<reference evidence="7 8" key="1">
    <citation type="submission" date="2022-06" db="EMBL/GenBank/DDBJ databases">
        <title>Mycolicibacterium sp. CAU 1645 isolated from seawater.</title>
        <authorList>
            <person name="Kim W."/>
        </authorList>
    </citation>
    <scope>NUCLEOTIDE SEQUENCE [LARGE SCALE GENOMIC DNA]</scope>
    <source>
        <strain evidence="7 8">CAU 1645</strain>
    </source>
</reference>
<organism evidence="7 8">
    <name type="scientific">Mycolicibacterium arenosum</name>
    <dbReference type="NCBI Taxonomy" id="2952157"/>
    <lineage>
        <taxon>Bacteria</taxon>
        <taxon>Bacillati</taxon>
        <taxon>Actinomycetota</taxon>
        <taxon>Actinomycetes</taxon>
        <taxon>Mycobacteriales</taxon>
        <taxon>Mycobacteriaceae</taxon>
        <taxon>Mycolicibacterium</taxon>
    </lineage>
</organism>
<protein>
    <submittedName>
        <fullName evidence="7">MFS transporter</fullName>
    </submittedName>
</protein>
<dbReference type="Gene3D" id="1.20.1250.20">
    <property type="entry name" value="MFS general substrate transporter like domains"/>
    <property type="match status" value="2"/>
</dbReference>
<accession>A0ABT1M7R7</accession>
<dbReference type="SUPFAM" id="SSF103473">
    <property type="entry name" value="MFS general substrate transporter"/>
    <property type="match status" value="1"/>
</dbReference>
<feature type="domain" description="Major facilitator superfamily (MFS) profile" evidence="6">
    <location>
        <begin position="211"/>
        <end position="398"/>
    </location>
</feature>
<evidence type="ECO:0000259" key="6">
    <source>
        <dbReference type="PROSITE" id="PS50850"/>
    </source>
</evidence>
<comment type="subcellular location">
    <subcellularLocation>
        <location evidence="1">Cell membrane</location>
        <topology evidence="1">Multi-pass membrane protein</topology>
    </subcellularLocation>
</comment>
<feature type="transmembrane region" description="Helical" evidence="5">
    <location>
        <begin position="169"/>
        <end position="190"/>
    </location>
</feature>
<keyword evidence="3 5" id="KW-1133">Transmembrane helix</keyword>
<feature type="transmembrane region" description="Helical" evidence="5">
    <location>
        <begin position="282"/>
        <end position="301"/>
    </location>
</feature>
<dbReference type="PANTHER" id="PTHR23514">
    <property type="entry name" value="BYPASS OF STOP CODON PROTEIN 6"/>
    <property type="match status" value="1"/>
</dbReference>
<dbReference type="PROSITE" id="PS50850">
    <property type="entry name" value="MFS"/>
    <property type="match status" value="1"/>
</dbReference>
<keyword evidence="4 5" id="KW-0472">Membrane</keyword>
<feature type="transmembrane region" description="Helical" evidence="5">
    <location>
        <begin position="307"/>
        <end position="326"/>
    </location>
</feature>
<feature type="transmembrane region" description="Helical" evidence="5">
    <location>
        <begin position="53"/>
        <end position="73"/>
    </location>
</feature>
<comment type="caution">
    <text evidence="7">The sequence shown here is derived from an EMBL/GenBank/DDBJ whole genome shotgun (WGS) entry which is preliminary data.</text>
</comment>
<evidence type="ECO:0000256" key="5">
    <source>
        <dbReference type="SAM" id="Phobius"/>
    </source>
</evidence>
<dbReference type="EMBL" id="JANDBD010000010">
    <property type="protein sequence ID" value="MCP9275196.1"/>
    <property type="molecule type" value="Genomic_DNA"/>
</dbReference>
<dbReference type="PANTHER" id="PTHR23514:SF13">
    <property type="entry name" value="INNER MEMBRANE PROTEIN YBJJ"/>
    <property type="match status" value="1"/>
</dbReference>
<proteinExistence type="predicted"/>
<feature type="transmembrane region" description="Helical" evidence="5">
    <location>
        <begin position="104"/>
        <end position="122"/>
    </location>
</feature>
<dbReference type="Proteomes" id="UP001651690">
    <property type="component" value="Unassembled WGS sequence"/>
</dbReference>
<gene>
    <name evidence="7" type="ORF">NM203_23670</name>
</gene>
<evidence type="ECO:0000256" key="4">
    <source>
        <dbReference type="ARBA" id="ARBA00023136"/>
    </source>
</evidence>
<dbReference type="Pfam" id="PF07690">
    <property type="entry name" value="MFS_1"/>
    <property type="match status" value="1"/>
</dbReference>